<feature type="chain" id="PRO_5043632347" evidence="1">
    <location>
        <begin position="27"/>
        <end position="105"/>
    </location>
</feature>
<reference evidence="2" key="1">
    <citation type="submission" date="2020-06" db="EMBL/GenBank/DDBJ databases">
        <authorList>
            <person name="Li T."/>
            <person name="Hu X."/>
            <person name="Zhang T."/>
            <person name="Song X."/>
            <person name="Zhang H."/>
            <person name="Dai N."/>
            <person name="Sheng W."/>
            <person name="Hou X."/>
            <person name="Wei L."/>
        </authorList>
    </citation>
    <scope>NUCLEOTIDE SEQUENCE</scope>
    <source>
        <strain evidence="2">G02</strain>
        <tissue evidence="2">Leaf</tissue>
    </source>
</reference>
<dbReference type="Gene3D" id="3.40.50.2300">
    <property type="match status" value="1"/>
</dbReference>
<evidence type="ECO:0000313" key="2">
    <source>
        <dbReference type="EMBL" id="KAL0306935.1"/>
    </source>
</evidence>
<accession>A0AAW2KJ36</accession>
<sequence length="105" mass="10977">MKAHVCTRRVLEFLVSCMWVAMGVMGRTGNSSAGSGNGPRVVNVGALFTFDSVIGKSAGPALLAAIEDVNSDTSILKDTKLNLISQDTNCSGFLGTVDGKGFFVF</sequence>
<comment type="caution">
    <text evidence="2">The sequence shown here is derived from an EMBL/GenBank/DDBJ whole genome shotgun (WGS) entry which is preliminary data.</text>
</comment>
<protein>
    <submittedName>
        <fullName evidence="2">Glutamate receptor 3.5</fullName>
    </submittedName>
</protein>
<dbReference type="AlphaFoldDB" id="A0AAW2KJ36"/>
<gene>
    <name evidence="2" type="ORF">Sradi_6110800</name>
</gene>
<evidence type="ECO:0000256" key="1">
    <source>
        <dbReference type="SAM" id="SignalP"/>
    </source>
</evidence>
<keyword evidence="1" id="KW-0732">Signal</keyword>
<dbReference type="EMBL" id="JACGWJ010000028">
    <property type="protein sequence ID" value="KAL0306935.1"/>
    <property type="molecule type" value="Genomic_DNA"/>
</dbReference>
<reference evidence="2" key="2">
    <citation type="journal article" date="2024" name="Plant">
        <title>Genomic evolution and insights into agronomic trait innovations of Sesamum species.</title>
        <authorList>
            <person name="Miao H."/>
            <person name="Wang L."/>
            <person name="Qu L."/>
            <person name="Liu H."/>
            <person name="Sun Y."/>
            <person name="Le M."/>
            <person name="Wang Q."/>
            <person name="Wei S."/>
            <person name="Zheng Y."/>
            <person name="Lin W."/>
            <person name="Duan Y."/>
            <person name="Cao H."/>
            <person name="Xiong S."/>
            <person name="Wang X."/>
            <person name="Wei L."/>
            <person name="Li C."/>
            <person name="Ma Q."/>
            <person name="Ju M."/>
            <person name="Zhao R."/>
            <person name="Li G."/>
            <person name="Mu C."/>
            <person name="Tian Q."/>
            <person name="Mei H."/>
            <person name="Zhang T."/>
            <person name="Gao T."/>
            <person name="Zhang H."/>
        </authorList>
    </citation>
    <scope>NUCLEOTIDE SEQUENCE</scope>
    <source>
        <strain evidence="2">G02</strain>
    </source>
</reference>
<dbReference type="InterPro" id="IPR028082">
    <property type="entry name" value="Peripla_BP_I"/>
</dbReference>
<keyword evidence="2" id="KW-0675">Receptor</keyword>
<organism evidence="2">
    <name type="scientific">Sesamum radiatum</name>
    <name type="common">Black benniseed</name>
    <dbReference type="NCBI Taxonomy" id="300843"/>
    <lineage>
        <taxon>Eukaryota</taxon>
        <taxon>Viridiplantae</taxon>
        <taxon>Streptophyta</taxon>
        <taxon>Embryophyta</taxon>
        <taxon>Tracheophyta</taxon>
        <taxon>Spermatophyta</taxon>
        <taxon>Magnoliopsida</taxon>
        <taxon>eudicotyledons</taxon>
        <taxon>Gunneridae</taxon>
        <taxon>Pentapetalae</taxon>
        <taxon>asterids</taxon>
        <taxon>lamiids</taxon>
        <taxon>Lamiales</taxon>
        <taxon>Pedaliaceae</taxon>
        <taxon>Sesamum</taxon>
    </lineage>
</organism>
<dbReference type="SUPFAM" id="SSF53822">
    <property type="entry name" value="Periplasmic binding protein-like I"/>
    <property type="match status" value="1"/>
</dbReference>
<proteinExistence type="predicted"/>
<name>A0AAW2KJ36_SESRA</name>
<feature type="signal peptide" evidence="1">
    <location>
        <begin position="1"/>
        <end position="26"/>
    </location>
</feature>